<comment type="subcellular location">
    <subcellularLocation>
        <location evidence="1">Cytoplasm</location>
    </subcellularLocation>
</comment>
<reference evidence="7 9" key="1">
    <citation type="submission" date="2014-06" db="EMBL/GenBank/DDBJ databases">
        <title>Functional and comparative genomic analyses of the Drosophila gut microbiota identify candidate symbiosis factors.</title>
        <authorList>
            <person name="Newell P.D."/>
            <person name="Chaston J.M."/>
            <person name="Douglas A.E."/>
        </authorList>
    </citation>
    <scope>NUCLEOTIDE SEQUENCE [LARGE SCALE GENOMIC DNA]</scope>
    <source>
        <strain evidence="7 9">DmCS_002</strain>
    </source>
</reference>
<feature type="domain" description="HTH marR-type" evidence="6">
    <location>
        <begin position="8"/>
        <end position="138"/>
    </location>
</feature>
<evidence type="ECO:0000313" key="9">
    <source>
        <dbReference type="Proteomes" id="UP000031397"/>
    </source>
</evidence>
<dbReference type="AlphaFoldDB" id="A0A0C1PQA7"/>
<dbReference type="OrthoDB" id="9806864at2"/>
<dbReference type="GO" id="GO:0005737">
    <property type="term" value="C:cytoplasm"/>
    <property type="evidence" value="ECO:0007669"/>
    <property type="project" value="UniProtKB-SubCell"/>
</dbReference>
<accession>A0A0C1PQA7</accession>
<dbReference type="EMBL" id="CP045562">
    <property type="protein sequence ID" value="QFX92526.1"/>
    <property type="molecule type" value="Genomic_DNA"/>
</dbReference>
<reference evidence="8 10" key="2">
    <citation type="submission" date="2019-10" db="EMBL/GenBank/DDBJ databases">
        <title>Genome sequencing of Lactobacillus fructivorans.</title>
        <authorList>
            <person name="Kim K."/>
        </authorList>
    </citation>
    <scope>NUCLEOTIDE SEQUENCE [LARGE SCALE GENOMIC DNA]</scope>
    <source>
        <strain evidence="8 10">LF543</strain>
    </source>
</reference>
<dbReference type="GO" id="GO:0003677">
    <property type="term" value="F:DNA binding"/>
    <property type="evidence" value="ECO:0007669"/>
    <property type="project" value="UniProtKB-KW"/>
</dbReference>
<evidence type="ECO:0000313" key="8">
    <source>
        <dbReference type="EMBL" id="QFX92526.1"/>
    </source>
</evidence>
<evidence type="ECO:0000313" key="7">
    <source>
        <dbReference type="EMBL" id="KID42076.1"/>
    </source>
</evidence>
<evidence type="ECO:0000256" key="1">
    <source>
        <dbReference type="ARBA" id="ARBA00004496"/>
    </source>
</evidence>
<dbReference type="Pfam" id="PF22381">
    <property type="entry name" value="Staph_reg_Sar_Rot"/>
    <property type="match status" value="1"/>
</dbReference>
<keyword evidence="3" id="KW-0805">Transcription regulation</keyword>
<dbReference type="PATRIC" id="fig|1614.10.peg.148"/>
<evidence type="ECO:0000256" key="5">
    <source>
        <dbReference type="ARBA" id="ARBA00023163"/>
    </source>
</evidence>
<dbReference type="InterPro" id="IPR000835">
    <property type="entry name" value="HTH_MarR-typ"/>
</dbReference>
<dbReference type="SUPFAM" id="SSF46785">
    <property type="entry name" value="Winged helix' DNA-binding domain"/>
    <property type="match status" value="1"/>
</dbReference>
<keyword evidence="9" id="KW-1185">Reference proteome</keyword>
<dbReference type="CDD" id="cd00090">
    <property type="entry name" value="HTH_ARSR"/>
    <property type="match status" value="1"/>
</dbReference>
<dbReference type="Gene3D" id="1.10.10.10">
    <property type="entry name" value="Winged helix-like DNA-binding domain superfamily/Winged helix DNA-binding domain"/>
    <property type="match status" value="1"/>
</dbReference>
<dbReference type="InterPro" id="IPR055166">
    <property type="entry name" value="Transc_reg_Sar_Rot_HTH"/>
</dbReference>
<dbReference type="PANTHER" id="PTHR33164:SF5">
    <property type="entry name" value="ORGANIC HYDROPEROXIDE RESISTANCE TRANSCRIPTIONAL REGULATOR"/>
    <property type="match status" value="1"/>
</dbReference>
<dbReference type="GeneID" id="74913167"/>
<dbReference type="PROSITE" id="PS50995">
    <property type="entry name" value="HTH_MARR_2"/>
    <property type="match status" value="1"/>
</dbReference>
<dbReference type="InterPro" id="IPR039422">
    <property type="entry name" value="MarR/SlyA-like"/>
</dbReference>
<dbReference type="EMBL" id="JOJZ01000010">
    <property type="protein sequence ID" value="KID42076.1"/>
    <property type="molecule type" value="Genomic_DNA"/>
</dbReference>
<dbReference type="Proteomes" id="UP000327194">
    <property type="component" value="Chromosome"/>
</dbReference>
<dbReference type="GO" id="GO:0003700">
    <property type="term" value="F:DNA-binding transcription factor activity"/>
    <property type="evidence" value="ECO:0007669"/>
    <property type="project" value="InterPro"/>
</dbReference>
<organism evidence="7 9">
    <name type="scientific">Fructilactobacillus fructivorans</name>
    <dbReference type="NCBI Taxonomy" id="1614"/>
    <lineage>
        <taxon>Bacteria</taxon>
        <taxon>Bacillati</taxon>
        <taxon>Bacillota</taxon>
        <taxon>Bacilli</taxon>
        <taxon>Lactobacillales</taxon>
        <taxon>Lactobacillaceae</taxon>
        <taxon>Fructilactobacillus</taxon>
    </lineage>
</organism>
<dbReference type="SMART" id="SM00347">
    <property type="entry name" value="HTH_MARR"/>
    <property type="match status" value="1"/>
</dbReference>
<dbReference type="InterPro" id="IPR036390">
    <property type="entry name" value="WH_DNA-bd_sf"/>
</dbReference>
<evidence type="ECO:0000256" key="2">
    <source>
        <dbReference type="ARBA" id="ARBA00022490"/>
    </source>
</evidence>
<evidence type="ECO:0000256" key="3">
    <source>
        <dbReference type="ARBA" id="ARBA00023015"/>
    </source>
</evidence>
<keyword evidence="2" id="KW-0963">Cytoplasm</keyword>
<dbReference type="RefSeq" id="WP_010021627.1">
    <property type="nucleotide sequence ID" value="NZ_AZDS01000001.1"/>
</dbReference>
<name>A0A0C1PQA7_9LACO</name>
<keyword evidence="4" id="KW-0238">DNA-binding</keyword>
<dbReference type="InterPro" id="IPR011991">
    <property type="entry name" value="ArsR-like_HTH"/>
</dbReference>
<dbReference type="InterPro" id="IPR036388">
    <property type="entry name" value="WH-like_DNA-bd_sf"/>
</dbReference>
<dbReference type="PANTHER" id="PTHR33164">
    <property type="entry name" value="TRANSCRIPTIONAL REGULATOR, MARR FAMILY"/>
    <property type="match status" value="1"/>
</dbReference>
<keyword evidence="5" id="KW-0804">Transcription</keyword>
<protein>
    <submittedName>
        <fullName evidence="8">MarR family transcriptional regulator</fullName>
    </submittedName>
    <submittedName>
        <fullName evidence="7">Organic hydroperoxide resistance transcriptional regulator</fullName>
    </submittedName>
</protein>
<evidence type="ECO:0000259" key="6">
    <source>
        <dbReference type="PROSITE" id="PS50995"/>
    </source>
</evidence>
<dbReference type="GO" id="GO:0006950">
    <property type="term" value="P:response to stress"/>
    <property type="evidence" value="ECO:0007669"/>
    <property type="project" value="TreeGrafter"/>
</dbReference>
<evidence type="ECO:0000313" key="10">
    <source>
        <dbReference type="Proteomes" id="UP000327194"/>
    </source>
</evidence>
<proteinExistence type="predicted"/>
<evidence type="ECO:0000256" key="4">
    <source>
        <dbReference type="ARBA" id="ARBA00023125"/>
    </source>
</evidence>
<dbReference type="Proteomes" id="UP000031397">
    <property type="component" value="Unassembled WGS sequence"/>
</dbReference>
<gene>
    <name evidence="8" type="ORF">LF543_02690</name>
    <name evidence="7" type="ORF">LfDm3_0481</name>
</gene>
<sequence>MVEPRKIESQLCFGIYNTSKKFSRYYQIVLSQFNLTYPQYITMLVLWEHAPMTVRELGSYLDLDSGTLTPLLKRLEKQGWVTRTRSHKDERVVIVDTTDYAKEQRDKVYEHVNQCFSVLDMSQEDIQKCLKMVNAVGDRLDNVSEQKLKDVE</sequence>
<dbReference type="STRING" id="1614.IV37_GL000078"/>
<dbReference type="KEGG" id="lfv:LF543_02690"/>